<protein>
    <recommendedName>
        <fullName evidence="2">Carboxypeptidase regulatory-like domain-containing protein</fullName>
    </recommendedName>
</protein>
<dbReference type="InterPro" id="IPR013784">
    <property type="entry name" value="Carb-bd-like_fold"/>
</dbReference>
<dbReference type="Gene3D" id="2.60.40.1120">
    <property type="entry name" value="Carboxypeptidase-like, regulatory domain"/>
    <property type="match status" value="1"/>
</dbReference>
<proteinExistence type="predicted"/>
<name>X1IVP8_9ZZZZ</name>
<feature type="non-terminal residue" evidence="1">
    <location>
        <position position="1"/>
    </location>
</feature>
<sequence>TRAKQLYALREVDPEERLGLVLSLKPLASAEGIVLDQELQPVAGASVFADMRGRLAGALRRSGQKELAPQIEATTDQEGVYRFDKLLDGTVYWGYVEADGLGASIEEFTAQSGAVMQLPELMLSPVPPAAD</sequence>
<gene>
    <name evidence="1" type="ORF">S03H2_56243</name>
</gene>
<organism evidence="1">
    <name type="scientific">marine sediment metagenome</name>
    <dbReference type="NCBI Taxonomy" id="412755"/>
    <lineage>
        <taxon>unclassified sequences</taxon>
        <taxon>metagenomes</taxon>
        <taxon>ecological metagenomes</taxon>
    </lineage>
</organism>
<evidence type="ECO:0000313" key="1">
    <source>
        <dbReference type="EMBL" id="GAH86486.1"/>
    </source>
</evidence>
<dbReference type="AlphaFoldDB" id="X1IVP8"/>
<accession>X1IVP8</accession>
<dbReference type="GO" id="GO:0030246">
    <property type="term" value="F:carbohydrate binding"/>
    <property type="evidence" value="ECO:0007669"/>
    <property type="project" value="InterPro"/>
</dbReference>
<reference evidence="1" key="1">
    <citation type="journal article" date="2014" name="Front. Microbiol.">
        <title>High frequency of phylogenetically diverse reductive dehalogenase-homologous genes in deep subseafloor sedimentary metagenomes.</title>
        <authorList>
            <person name="Kawai M."/>
            <person name="Futagami T."/>
            <person name="Toyoda A."/>
            <person name="Takaki Y."/>
            <person name="Nishi S."/>
            <person name="Hori S."/>
            <person name="Arai W."/>
            <person name="Tsubouchi T."/>
            <person name="Morono Y."/>
            <person name="Uchiyama I."/>
            <person name="Ito T."/>
            <person name="Fujiyama A."/>
            <person name="Inagaki F."/>
            <person name="Takami H."/>
        </authorList>
    </citation>
    <scope>NUCLEOTIDE SEQUENCE</scope>
    <source>
        <strain evidence="1">Expedition CK06-06</strain>
    </source>
</reference>
<dbReference type="EMBL" id="BARU01035965">
    <property type="protein sequence ID" value="GAH86486.1"/>
    <property type="molecule type" value="Genomic_DNA"/>
</dbReference>
<evidence type="ECO:0008006" key="2">
    <source>
        <dbReference type="Google" id="ProtNLM"/>
    </source>
</evidence>
<comment type="caution">
    <text evidence="1">The sequence shown here is derived from an EMBL/GenBank/DDBJ whole genome shotgun (WGS) entry which is preliminary data.</text>
</comment>
<dbReference type="SUPFAM" id="SSF49452">
    <property type="entry name" value="Starch-binding domain-like"/>
    <property type="match status" value="1"/>
</dbReference>